<evidence type="ECO:0000313" key="1">
    <source>
        <dbReference type="EMBL" id="NYE96576.1"/>
    </source>
</evidence>
<accession>A0A7Y9S927</accession>
<dbReference type="RefSeq" id="WP_179390213.1">
    <property type="nucleotide sequence ID" value="NZ_JACBYQ010000002.1"/>
</dbReference>
<dbReference type="NCBIfam" id="TIGR04089">
    <property type="entry name" value="exp_by_SipW_III"/>
    <property type="match status" value="1"/>
</dbReference>
<gene>
    <name evidence="1" type="ORF">FHU41_002826</name>
</gene>
<dbReference type="InterPro" id="IPR024006">
    <property type="entry name" value="Alt_signal_exp_actinobact"/>
</dbReference>
<organism evidence="1 2">
    <name type="scientific">Psychromicrobium silvestre</name>
    <dbReference type="NCBI Taxonomy" id="1645614"/>
    <lineage>
        <taxon>Bacteria</taxon>
        <taxon>Bacillati</taxon>
        <taxon>Actinomycetota</taxon>
        <taxon>Actinomycetes</taxon>
        <taxon>Micrococcales</taxon>
        <taxon>Micrococcaceae</taxon>
        <taxon>Psychromicrobium</taxon>
    </lineage>
</organism>
<dbReference type="Proteomes" id="UP000521748">
    <property type="component" value="Unassembled WGS sequence"/>
</dbReference>
<protein>
    <submittedName>
        <fullName evidence="1">Alternate signal-mediated exported protein</fullName>
    </submittedName>
</protein>
<dbReference type="NCBIfam" id="TIGR04088">
    <property type="entry name" value="cognate_SipW"/>
    <property type="match status" value="1"/>
</dbReference>
<keyword evidence="2" id="KW-1185">Reference proteome</keyword>
<reference evidence="1 2" key="1">
    <citation type="submission" date="2020-07" db="EMBL/GenBank/DDBJ databases">
        <title>Sequencing the genomes of 1000 actinobacteria strains.</title>
        <authorList>
            <person name="Klenk H.-P."/>
        </authorList>
    </citation>
    <scope>NUCLEOTIDE SEQUENCE [LARGE SCALE GENOMIC DNA]</scope>
    <source>
        <strain evidence="1 2">DSM 102047</strain>
    </source>
</reference>
<dbReference type="AlphaFoldDB" id="A0A7Y9S927"/>
<sequence>MNKVAKAGVAAGIAGILLLGGAGTYALWQDSKTVDAGTVQTGQLKLNLGAAGVWKDVSTDVTGAPTIDPATFKLVPGDTIAFTQNLTILASGNNLKGQLTIDQSTVQAAIPVAWQPYITITVAPANLPAGITNTAGVLSFSAPGSYTFDVGITVAFAKGTNASGTDDETIENQSANLNGLALKLEQIRP</sequence>
<proteinExistence type="predicted"/>
<dbReference type="InterPro" id="IPR023833">
    <property type="entry name" value="Signal_pept_SipW-depend-type"/>
</dbReference>
<evidence type="ECO:0000313" key="2">
    <source>
        <dbReference type="Proteomes" id="UP000521748"/>
    </source>
</evidence>
<comment type="caution">
    <text evidence="1">The sequence shown here is derived from an EMBL/GenBank/DDBJ whole genome shotgun (WGS) entry which is preliminary data.</text>
</comment>
<name>A0A7Y9S927_9MICC</name>
<dbReference type="EMBL" id="JACBYQ010000002">
    <property type="protein sequence ID" value="NYE96576.1"/>
    <property type="molecule type" value="Genomic_DNA"/>
</dbReference>